<dbReference type="UniPathway" id="UPA00885"/>
<dbReference type="InterPro" id="IPR000594">
    <property type="entry name" value="ThiF_NAD_FAD-bd"/>
</dbReference>
<dbReference type="Pfam" id="PF00899">
    <property type="entry name" value="ThiF"/>
    <property type="match status" value="1"/>
</dbReference>
<proteinExistence type="inferred from homology"/>
<dbReference type="GO" id="GO:0019781">
    <property type="term" value="F:NEDD8 activating enzyme activity"/>
    <property type="evidence" value="ECO:0007669"/>
    <property type="project" value="UniProtKB-UniRule"/>
</dbReference>
<comment type="similarity">
    <text evidence="2 5">Belongs to the ubiquitin-activating E1 family. ULA1 subfamily.</text>
</comment>
<dbReference type="PIRSF" id="PIRSF039099">
    <property type="entry name" value="APP-BP1"/>
    <property type="match status" value="1"/>
</dbReference>
<comment type="pathway">
    <text evidence="1 5">Protein modification; protein neddylation.</text>
</comment>
<dbReference type="PANTHER" id="PTHR10953:SF29">
    <property type="entry name" value="NEDD8-ACTIVATING ENZYME E1 REGULATORY SUBUNIT"/>
    <property type="match status" value="1"/>
</dbReference>
<organism evidence="7 8">
    <name type="scientific">Varroa destructor</name>
    <name type="common">Honeybee mite</name>
    <dbReference type="NCBI Taxonomy" id="109461"/>
    <lineage>
        <taxon>Eukaryota</taxon>
        <taxon>Metazoa</taxon>
        <taxon>Ecdysozoa</taxon>
        <taxon>Arthropoda</taxon>
        <taxon>Chelicerata</taxon>
        <taxon>Arachnida</taxon>
        <taxon>Acari</taxon>
        <taxon>Parasitiformes</taxon>
        <taxon>Mesostigmata</taxon>
        <taxon>Gamasina</taxon>
        <taxon>Dermanyssoidea</taxon>
        <taxon>Varroidae</taxon>
        <taxon>Varroa</taxon>
    </lineage>
</organism>
<dbReference type="CTD" id="39244"/>
<feature type="domain" description="THIF-type NAD/FAD binding fold" evidence="6">
    <location>
        <begin position="39"/>
        <end position="554"/>
    </location>
</feature>
<dbReference type="SUPFAM" id="SSF69572">
    <property type="entry name" value="Activating enzymes of the ubiquitin-like proteins"/>
    <property type="match status" value="1"/>
</dbReference>
<dbReference type="GeneID" id="111244102"/>
<dbReference type="EnsemblMetazoa" id="XM_022790755">
    <property type="protein sequence ID" value="XP_022646490"/>
    <property type="gene ID" value="LOC111244102"/>
</dbReference>
<evidence type="ECO:0000313" key="8">
    <source>
        <dbReference type="Proteomes" id="UP000594260"/>
    </source>
</evidence>
<dbReference type="RefSeq" id="XP_022646490.1">
    <property type="nucleotide sequence ID" value="XM_022790755.1"/>
</dbReference>
<dbReference type="FunCoup" id="A0A7M7J3U8">
    <property type="interactions" value="1913"/>
</dbReference>
<reference evidence="7" key="1">
    <citation type="submission" date="2021-01" db="UniProtKB">
        <authorList>
            <consortium name="EnsemblMetazoa"/>
        </authorList>
    </citation>
    <scope>IDENTIFICATION</scope>
</reference>
<dbReference type="GO" id="GO:0005737">
    <property type="term" value="C:cytoplasm"/>
    <property type="evidence" value="ECO:0007669"/>
    <property type="project" value="TreeGrafter"/>
</dbReference>
<protein>
    <recommendedName>
        <fullName evidence="3 5">NEDD8-activating enzyme E1 regulatory subunit</fullName>
    </recommendedName>
</protein>
<dbReference type="KEGG" id="vde:111244102"/>
<dbReference type="OrthoDB" id="1708823at2759"/>
<evidence type="ECO:0000259" key="6">
    <source>
        <dbReference type="Pfam" id="PF00899"/>
    </source>
</evidence>
<accession>A0A7M7J3U8</accession>
<name>A0A7M7J3U8_VARDE</name>
<evidence type="ECO:0000256" key="1">
    <source>
        <dbReference type="ARBA" id="ARBA00005032"/>
    </source>
</evidence>
<dbReference type="InParanoid" id="A0A7M7J3U8"/>
<dbReference type="CDD" id="cd01493">
    <property type="entry name" value="APPBP1_RUB"/>
    <property type="match status" value="1"/>
</dbReference>
<dbReference type="Gene3D" id="3.40.50.720">
    <property type="entry name" value="NAD(P)-binding Rossmann-like Domain"/>
    <property type="match status" value="2"/>
</dbReference>
<keyword evidence="8" id="KW-1185">Reference proteome</keyword>
<dbReference type="InterPro" id="IPR035985">
    <property type="entry name" value="Ubiquitin-activating_enz"/>
</dbReference>
<sequence length="562" mass="63740">MLTSTICFDKKERAGPIHKMASMAKYETRSPDNEKAKKYDRQLRLWGDHGQFLLENAHVCLINATAVGTETLKGLVLPGVGNFTIIDGQSVSGEDVGKNFFLTKDCIGLNRGEAACKLLQELNPHVRGHVIDEDCESLLSTNPEEFSRFTVVVATGLSESTLVKLSRRLHEIGVPLLVCRAYGQIGYLRLQTPEHTIVEVRPDNDFDDLRISAPFAGLREYVDSVKLEQLDKAKHAHIPYIVILLKALDRWQEKNGTDQLPSARDKEFKEIVNSMRFKPKPDDDIPHVEPLNFDQALKSLGRALRPLQVPVEIKTLFKDPACENLTPESSPFWIMVHALREFVSSHGYLPLRGAIPDMVSDTDSYVELANIYKREADAHVEEVWKMVGDLITELGKPQNTICEQDVRLLCKNAHTLAVIRTRPIFEELETPNAQYVSQKLQDTSLVEEPDIIYYILLRAVDRFYEEFRRYPGFFRDELETDIHKLKAIFSRLVQEWGVGPLSKDDLIHEMCRFGASELHTIASVMGGCAAQEVIKIITHQYVPINNTYVFNGITCTSETYEL</sequence>
<evidence type="ECO:0000256" key="4">
    <source>
        <dbReference type="ARBA" id="ARBA00022786"/>
    </source>
</evidence>
<dbReference type="InterPro" id="IPR045886">
    <property type="entry name" value="ThiF/MoeB/HesA"/>
</dbReference>
<dbReference type="OMA" id="KLITHQY"/>
<dbReference type="Proteomes" id="UP000594260">
    <property type="component" value="Unplaced"/>
</dbReference>
<evidence type="ECO:0000256" key="3">
    <source>
        <dbReference type="ARBA" id="ARBA00015407"/>
    </source>
</evidence>
<dbReference type="AlphaFoldDB" id="A0A7M7J3U8"/>
<keyword evidence="4 5" id="KW-0833">Ubl conjugation pathway</keyword>
<evidence type="ECO:0000256" key="5">
    <source>
        <dbReference type="PIRNR" id="PIRNR039099"/>
    </source>
</evidence>
<dbReference type="PANTHER" id="PTHR10953">
    <property type="entry name" value="UBIQUITIN-ACTIVATING ENZYME E1"/>
    <property type="match status" value="1"/>
</dbReference>
<dbReference type="FunFam" id="3.40.50.720:FF:000475">
    <property type="entry name" value="NEDD8-activating enzyme E1 regulatory subunit"/>
    <property type="match status" value="1"/>
</dbReference>
<evidence type="ECO:0000256" key="2">
    <source>
        <dbReference type="ARBA" id="ARBA00006868"/>
    </source>
</evidence>
<evidence type="ECO:0000313" key="7">
    <source>
        <dbReference type="EnsemblMetazoa" id="XP_022646490"/>
    </source>
</evidence>
<dbReference type="InterPro" id="IPR030667">
    <property type="entry name" value="APP-BP1"/>
</dbReference>
<dbReference type="GO" id="GO:0045116">
    <property type="term" value="P:protein neddylation"/>
    <property type="evidence" value="ECO:0007669"/>
    <property type="project" value="UniProtKB-UniRule"/>
</dbReference>